<name>A0A941JP37_NIACI</name>
<feature type="domain" description="SpoVT-AbrB" evidence="2">
    <location>
        <begin position="5"/>
        <end position="50"/>
    </location>
</feature>
<dbReference type="AlphaFoldDB" id="A0A941JP37"/>
<organism evidence="3">
    <name type="scientific">Niallia circulans</name>
    <name type="common">Bacillus circulans</name>
    <dbReference type="NCBI Taxonomy" id="1397"/>
    <lineage>
        <taxon>Bacteria</taxon>
        <taxon>Bacillati</taxon>
        <taxon>Bacillota</taxon>
        <taxon>Bacilli</taxon>
        <taxon>Bacillales</taxon>
        <taxon>Bacillaceae</taxon>
        <taxon>Niallia</taxon>
    </lineage>
</organism>
<dbReference type="SMART" id="SM00966">
    <property type="entry name" value="SpoVT_AbrB"/>
    <property type="match status" value="1"/>
</dbReference>
<dbReference type="NCBIfam" id="TIGR01439">
    <property type="entry name" value="lp_hng_hel_AbrB"/>
    <property type="match status" value="1"/>
</dbReference>
<protein>
    <submittedName>
        <fullName evidence="3">AbrB/MazE/SpoVT family DNA-binding domain-containing protein</fullName>
    </submittedName>
</protein>
<dbReference type="PANTHER" id="PTHR36432:SF1">
    <property type="entry name" value="STAGE V SPORULATION PROTEIN T"/>
    <property type="match status" value="1"/>
</dbReference>
<dbReference type="PANTHER" id="PTHR36432">
    <property type="match status" value="1"/>
</dbReference>
<dbReference type="Pfam" id="PF04014">
    <property type="entry name" value="MazE_antitoxin"/>
    <property type="match status" value="1"/>
</dbReference>
<evidence type="ECO:0000256" key="1">
    <source>
        <dbReference type="PROSITE-ProRule" id="PRU01076"/>
    </source>
</evidence>
<reference evidence="3" key="1">
    <citation type="submission" date="2021-04" db="EMBL/GenBank/DDBJ databases">
        <title>Genomic analysis of electroactive and textile dye degrading Bacillus circulans strain: DC10 isolated from constructed wetland-microbial fuel cells treating textile dye wastewaters.</title>
        <authorList>
            <person name="Patel D.U."/>
            <person name="Desai C.R."/>
        </authorList>
    </citation>
    <scope>NUCLEOTIDE SEQUENCE</scope>
    <source>
        <strain evidence="3">DC10</strain>
    </source>
</reference>
<dbReference type="InterPro" id="IPR007159">
    <property type="entry name" value="SpoVT-AbrB_dom"/>
</dbReference>
<dbReference type="InterPro" id="IPR037914">
    <property type="entry name" value="SpoVT-AbrB_sf"/>
</dbReference>
<dbReference type="EMBL" id="JAGTPX010000001">
    <property type="protein sequence ID" value="MBR8668037.1"/>
    <property type="molecule type" value="Genomic_DNA"/>
</dbReference>
<accession>A0A941JP37</accession>
<dbReference type="Gene3D" id="2.10.260.10">
    <property type="match status" value="1"/>
</dbReference>
<comment type="caution">
    <text evidence="3">The sequence shown here is derived from an EMBL/GenBank/DDBJ whole genome shotgun (WGS) entry which is preliminary data.</text>
</comment>
<dbReference type="SUPFAM" id="SSF89447">
    <property type="entry name" value="AbrB/MazE/MraZ-like"/>
    <property type="match status" value="1"/>
</dbReference>
<dbReference type="InterPro" id="IPR052731">
    <property type="entry name" value="B_subtilis_Trans_State_Reg"/>
</dbReference>
<dbReference type="RefSeq" id="WP_212116697.1">
    <property type="nucleotide sequence ID" value="NZ_JAGTPX020000001.1"/>
</dbReference>
<sequence>MKATGVVRRIDPLGRIVIPKEIRDVQGWEAGQPMEMYLNNDGVVLRPYSSALDLTGDLNQLIAKVSNKTELTQDEKNLIAILNYTVQKNKSSAPTLDSK</sequence>
<dbReference type="GO" id="GO:0003677">
    <property type="term" value="F:DNA binding"/>
    <property type="evidence" value="ECO:0007669"/>
    <property type="project" value="UniProtKB-UniRule"/>
</dbReference>
<proteinExistence type="predicted"/>
<evidence type="ECO:0000313" key="3">
    <source>
        <dbReference type="EMBL" id="MBR8668037.1"/>
    </source>
</evidence>
<evidence type="ECO:0000259" key="2">
    <source>
        <dbReference type="PROSITE" id="PS51740"/>
    </source>
</evidence>
<keyword evidence="1 3" id="KW-0238">DNA-binding</keyword>
<dbReference type="PROSITE" id="PS51740">
    <property type="entry name" value="SPOVT_ABRB"/>
    <property type="match status" value="1"/>
</dbReference>
<gene>
    <name evidence="3" type="ORF">KD144_00670</name>
</gene>